<evidence type="ECO:0000313" key="2">
    <source>
        <dbReference type="Proteomes" id="UP000494216"/>
    </source>
</evidence>
<comment type="caution">
    <text evidence="1">The sequence shown here is derived from an EMBL/GenBank/DDBJ whole genome shotgun (WGS) entry which is preliminary data.</text>
</comment>
<organism evidence="1 2">
    <name type="scientific">Candidatus Methylobacter favarea</name>
    <dbReference type="NCBI Taxonomy" id="2707345"/>
    <lineage>
        <taxon>Bacteria</taxon>
        <taxon>Pseudomonadati</taxon>
        <taxon>Pseudomonadota</taxon>
        <taxon>Gammaproteobacteria</taxon>
        <taxon>Methylococcales</taxon>
        <taxon>Methylococcaceae</taxon>
        <taxon>Methylobacter</taxon>
    </lineage>
</organism>
<name>A0A8S0XJ34_9GAMM</name>
<dbReference type="Proteomes" id="UP000494216">
    <property type="component" value="Unassembled WGS sequence"/>
</dbReference>
<gene>
    <name evidence="1" type="ORF">METHB2_890001</name>
</gene>
<accession>A0A8S0XJ34</accession>
<reference evidence="1 2" key="1">
    <citation type="submission" date="2020-02" db="EMBL/GenBank/DDBJ databases">
        <authorList>
            <person name="Hogendoorn C."/>
        </authorList>
    </citation>
    <scope>NUCLEOTIDE SEQUENCE [LARGE SCALE GENOMIC DNA]</scope>
    <source>
        <strain evidence="1">METHB21</strain>
    </source>
</reference>
<proteinExistence type="predicted"/>
<protein>
    <submittedName>
        <fullName evidence="1">Uncharacterized protein</fullName>
    </submittedName>
</protein>
<keyword evidence="2" id="KW-1185">Reference proteome</keyword>
<sequence>MSLNMIERQLTTAIRATRTYNPIAYLSLGQLNNTIQFVITSVRDKKK</sequence>
<dbReference type="AlphaFoldDB" id="A0A8S0XJ34"/>
<evidence type="ECO:0000313" key="1">
    <source>
        <dbReference type="EMBL" id="CAA9892883.1"/>
    </source>
</evidence>
<dbReference type="EMBL" id="CADCXN010000123">
    <property type="protein sequence ID" value="CAA9892883.1"/>
    <property type="molecule type" value="Genomic_DNA"/>
</dbReference>